<keyword evidence="2" id="KW-1185">Reference proteome</keyword>
<dbReference type="Proteomes" id="UP000534294">
    <property type="component" value="Unassembled WGS sequence"/>
</dbReference>
<comment type="caution">
    <text evidence="1">The sequence shown here is derived from an EMBL/GenBank/DDBJ whole genome shotgun (WGS) entry which is preliminary data.</text>
</comment>
<accession>A0A7W8DQB6</accession>
<evidence type="ECO:0000313" key="1">
    <source>
        <dbReference type="EMBL" id="MBB5038629.1"/>
    </source>
</evidence>
<evidence type="ECO:0000313" key="2">
    <source>
        <dbReference type="Proteomes" id="UP000534294"/>
    </source>
</evidence>
<proteinExistence type="predicted"/>
<gene>
    <name evidence="1" type="ORF">HNQ64_002892</name>
</gene>
<dbReference type="AlphaFoldDB" id="A0A7W8DQB6"/>
<sequence>MQMPETGPAKPFKTPLKRLLMALKATTLLPYKRLPGTKNNACIRFPPLQHLRCVHLFEG</sequence>
<reference evidence="1 2" key="1">
    <citation type="submission" date="2020-08" db="EMBL/GenBank/DDBJ databases">
        <title>Genomic Encyclopedia of Type Strains, Phase IV (KMG-IV): sequencing the most valuable type-strain genomes for metagenomic binning, comparative biology and taxonomic classification.</title>
        <authorList>
            <person name="Goeker M."/>
        </authorList>
    </citation>
    <scope>NUCLEOTIDE SEQUENCE [LARGE SCALE GENOMIC DNA]</scope>
    <source>
        <strain evidence="1 2">DSM 12251</strain>
    </source>
</reference>
<dbReference type="EMBL" id="JACHIF010000005">
    <property type="protein sequence ID" value="MBB5038629.1"/>
    <property type="molecule type" value="Genomic_DNA"/>
</dbReference>
<organism evidence="1 2">
    <name type="scientific">Prosthecobacter dejongeii</name>
    <dbReference type="NCBI Taxonomy" id="48465"/>
    <lineage>
        <taxon>Bacteria</taxon>
        <taxon>Pseudomonadati</taxon>
        <taxon>Verrucomicrobiota</taxon>
        <taxon>Verrucomicrobiia</taxon>
        <taxon>Verrucomicrobiales</taxon>
        <taxon>Verrucomicrobiaceae</taxon>
        <taxon>Prosthecobacter</taxon>
    </lineage>
</organism>
<protein>
    <submittedName>
        <fullName evidence="1">Uncharacterized protein</fullName>
    </submittedName>
</protein>
<name>A0A7W8DQB6_9BACT</name>